<sequence>MKKPFYLAAVLTTMALTLGACSQGGDSTASSASESASSAVSTAAASGELQIEDNHGTQTIQRPVERVVATDNRAFEILDNWGVNLVAAPKPIVPFTVEHYKNNDDIVDLGSHRDPNLEAIVAANPDLIINGQRFARQYDAIKELTPDVPIIELDPREDQPLDSELKRQVKTLGEVFGKESEADKLIADFEAAVERAKKAYDPSKKVMAVNVSGGEIGYIAPHKGRTYGAIFDLLGLTPALEVENASDNHKGDDISVEAIAQSDPDIILVMDRDAAIKRGDKDYQPAKNVIENNDLLKNVKAIKGKAVYYAPDDTYTNENIITYTEILNEMADLFESQK</sequence>
<dbReference type="EMBL" id="JAKGSI010000005">
    <property type="protein sequence ID" value="MCF4007578.1"/>
    <property type="molecule type" value="Genomic_DNA"/>
</dbReference>
<comment type="caution">
    <text evidence="7">The sequence shown here is derived from an EMBL/GenBank/DDBJ whole genome shotgun (WGS) entry which is preliminary data.</text>
</comment>
<comment type="similarity">
    <text evidence="2">Belongs to the bacterial solute-binding protein 8 family.</text>
</comment>
<evidence type="ECO:0000256" key="3">
    <source>
        <dbReference type="ARBA" id="ARBA00022448"/>
    </source>
</evidence>
<keyword evidence="8" id="KW-1185">Reference proteome</keyword>
<dbReference type="Gene3D" id="3.40.50.1980">
    <property type="entry name" value="Nitrogenase molybdenum iron protein domain"/>
    <property type="match status" value="2"/>
</dbReference>
<evidence type="ECO:0000256" key="1">
    <source>
        <dbReference type="ARBA" id="ARBA00004196"/>
    </source>
</evidence>
<protein>
    <submittedName>
        <fullName evidence="7">ABC transporter substrate-binding protein</fullName>
    </submittedName>
</protein>
<feature type="signal peptide" evidence="5">
    <location>
        <begin position="1"/>
        <end position="22"/>
    </location>
</feature>
<organism evidence="7 8">
    <name type="scientific">Corynebacterium uropygiale</name>
    <dbReference type="NCBI Taxonomy" id="1775911"/>
    <lineage>
        <taxon>Bacteria</taxon>
        <taxon>Bacillati</taxon>
        <taxon>Actinomycetota</taxon>
        <taxon>Actinomycetes</taxon>
        <taxon>Mycobacteriales</taxon>
        <taxon>Corynebacteriaceae</taxon>
        <taxon>Corynebacterium</taxon>
    </lineage>
</organism>
<proteinExistence type="inferred from homology"/>
<evidence type="ECO:0000313" key="7">
    <source>
        <dbReference type="EMBL" id="MCF4007578.1"/>
    </source>
</evidence>
<accession>A0A9X1U1H6</accession>
<reference evidence="7" key="1">
    <citation type="submission" date="2022-01" db="EMBL/GenBank/DDBJ databases">
        <title>Corynebacterium sp. nov isolated from isolated from the feces of the greater white-fronted geese (Anser albifrons) at Poyang Lake, PR China.</title>
        <authorList>
            <person name="Liu Q."/>
        </authorList>
    </citation>
    <scope>NUCLEOTIDE SEQUENCE</scope>
    <source>
        <strain evidence="7">JCM 32435</strain>
    </source>
</reference>
<gene>
    <name evidence="7" type="ORF">L1O03_10420</name>
</gene>
<evidence type="ECO:0000256" key="4">
    <source>
        <dbReference type="ARBA" id="ARBA00022729"/>
    </source>
</evidence>
<dbReference type="GO" id="GO:1901678">
    <property type="term" value="P:iron coordination entity transport"/>
    <property type="evidence" value="ECO:0007669"/>
    <property type="project" value="UniProtKB-ARBA"/>
</dbReference>
<evidence type="ECO:0000256" key="5">
    <source>
        <dbReference type="SAM" id="SignalP"/>
    </source>
</evidence>
<name>A0A9X1U1H6_9CORY</name>
<dbReference type="RefSeq" id="WP_236119784.1">
    <property type="nucleotide sequence ID" value="NZ_JAKGSI010000005.1"/>
</dbReference>
<dbReference type="PANTHER" id="PTHR30532">
    <property type="entry name" value="IRON III DICITRATE-BINDING PERIPLASMIC PROTEIN"/>
    <property type="match status" value="1"/>
</dbReference>
<feature type="domain" description="Fe/B12 periplasmic-binding" evidence="6">
    <location>
        <begin position="66"/>
        <end position="338"/>
    </location>
</feature>
<dbReference type="InterPro" id="IPR051313">
    <property type="entry name" value="Bact_iron-sidero_bind"/>
</dbReference>
<dbReference type="AlphaFoldDB" id="A0A9X1U1H6"/>
<dbReference type="Proteomes" id="UP001139336">
    <property type="component" value="Unassembled WGS sequence"/>
</dbReference>
<dbReference type="GO" id="GO:0030288">
    <property type="term" value="C:outer membrane-bounded periplasmic space"/>
    <property type="evidence" value="ECO:0007669"/>
    <property type="project" value="TreeGrafter"/>
</dbReference>
<keyword evidence="3" id="KW-0813">Transport</keyword>
<dbReference type="InterPro" id="IPR002491">
    <property type="entry name" value="ABC_transptr_periplasmic_BD"/>
</dbReference>
<dbReference type="PANTHER" id="PTHR30532:SF28">
    <property type="entry name" value="PETROBACTIN-BINDING PROTEIN YCLQ"/>
    <property type="match status" value="1"/>
</dbReference>
<comment type="subcellular location">
    <subcellularLocation>
        <location evidence="1">Cell envelope</location>
    </subcellularLocation>
</comment>
<feature type="chain" id="PRO_5040870327" evidence="5">
    <location>
        <begin position="23"/>
        <end position="338"/>
    </location>
</feature>
<dbReference type="Pfam" id="PF01497">
    <property type="entry name" value="Peripla_BP_2"/>
    <property type="match status" value="1"/>
</dbReference>
<dbReference type="PROSITE" id="PS51257">
    <property type="entry name" value="PROKAR_LIPOPROTEIN"/>
    <property type="match status" value="1"/>
</dbReference>
<evidence type="ECO:0000259" key="6">
    <source>
        <dbReference type="PROSITE" id="PS50983"/>
    </source>
</evidence>
<keyword evidence="4 5" id="KW-0732">Signal</keyword>
<dbReference type="SUPFAM" id="SSF53807">
    <property type="entry name" value="Helical backbone' metal receptor"/>
    <property type="match status" value="1"/>
</dbReference>
<dbReference type="PROSITE" id="PS50983">
    <property type="entry name" value="FE_B12_PBP"/>
    <property type="match status" value="1"/>
</dbReference>
<evidence type="ECO:0000313" key="8">
    <source>
        <dbReference type="Proteomes" id="UP001139336"/>
    </source>
</evidence>
<evidence type="ECO:0000256" key="2">
    <source>
        <dbReference type="ARBA" id="ARBA00008814"/>
    </source>
</evidence>